<dbReference type="AlphaFoldDB" id="A8PB71"/>
<dbReference type="PROSITE" id="PS00170">
    <property type="entry name" value="CSA_PPIASE_1"/>
    <property type="match status" value="1"/>
</dbReference>
<dbReference type="InterPro" id="IPR020892">
    <property type="entry name" value="Cyclophilin-type_PPIase_CS"/>
</dbReference>
<feature type="domain" description="PPIase cyclophilin-type" evidence="10">
    <location>
        <begin position="185"/>
        <end position="341"/>
    </location>
</feature>
<evidence type="ECO:0000256" key="1">
    <source>
        <dbReference type="ARBA" id="ARBA00000971"/>
    </source>
</evidence>
<evidence type="ECO:0000256" key="2">
    <source>
        <dbReference type="ARBA" id="ARBA00013194"/>
    </source>
</evidence>
<dbReference type="CDD" id="cd01926">
    <property type="entry name" value="cyclophilin_ABH_like"/>
    <property type="match status" value="1"/>
</dbReference>
<evidence type="ECO:0000256" key="3">
    <source>
        <dbReference type="ARBA" id="ARBA00021047"/>
    </source>
</evidence>
<dbReference type="GO" id="GO:0006457">
    <property type="term" value="P:protein folding"/>
    <property type="evidence" value="ECO:0007669"/>
    <property type="project" value="InterPro"/>
</dbReference>
<dbReference type="KEGG" id="cci:CC1G_02575"/>
<evidence type="ECO:0000256" key="8">
    <source>
        <dbReference type="ARBA" id="ARBA00043067"/>
    </source>
</evidence>
<evidence type="ECO:0000256" key="4">
    <source>
        <dbReference type="ARBA" id="ARBA00023110"/>
    </source>
</evidence>
<keyword evidence="12" id="KW-1185">Reference proteome</keyword>
<dbReference type="PROSITE" id="PS50072">
    <property type="entry name" value="CSA_PPIASE_2"/>
    <property type="match status" value="1"/>
</dbReference>
<keyword evidence="5 11" id="KW-0413">Isomerase</keyword>
<dbReference type="VEuPathDB" id="FungiDB:CC1G_02575"/>
<dbReference type="eggNOG" id="KOG0865">
    <property type="taxonomic scope" value="Eukaryota"/>
</dbReference>
<evidence type="ECO:0000259" key="10">
    <source>
        <dbReference type="PROSITE" id="PS50072"/>
    </source>
</evidence>
<comment type="caution">
    <text evidence="11">The sequence shown here is derived from an EMBL/GenBank/DDBJ whole genome shotgun (WGS) entry which is preliminary data.</text>
</comment>
<dbReference type="Gene3D" id="2.40.100.10">
    <property type="entry name" value="Cyclophilin-like"/>
    <property type="match status" value="1"/>
</dbReference>
<keyword evidence="4" id="KW-0697">Rotamase</keyword>
<evidence type="ECO:0000313" key="11">
    <source>
        <dbReference type="EMBL" id="EAU81559.1"/>
    </source>
</evidence>
<evidence type="ECO:0000256" key="7">
    <source>
        <dbReference type="ARBA" id="ARBA00037940"/>
    </source>
</evidence>
<comment type="similarity">
    <text evidence="7">Belongs to the cyclophilin-type PPIase family. PPIase A subfamily.</text>
</comment>
<dbReference type="GeneID" id="6016742"/>
<dbReference type="GO" id="GO:0005737">
    <property type="term" value="C:cytoplasm"/>
    <property type="evidence" value="ECO:0007669"/>
    <property type="project" value="TreeGrafter"/>
</dbReference>
<dbReference type="PANTHER" id="PTHR11071:SF561">
    <property type="entry name" value="PEPTIDYL-PROLYL CIS-TRANS ISOMERASE D-RELATED"/>
    <property type="match status" value="1"/>
</dbReference>
<dbReference type="GO" id="GO:0003755">
    <property type="term" value="F:peptidyl-prolyl cis-trans isomerase activity"/>
    <property type="evidence" value="ECO:0007669"/>
    <property type="project" value="UniProtKB-KW"/>
</dbReference>
<dbReference type="InParanoid" id="A8PB71"/>
<dbReference type="EMBL" id="AACS02000004">
    <property type="protein sequence ID" value="EAU81559.1"/>
    <property type="molecule type" value="Genomic_DNA"/>
</dbReference>
<proteinExistence type="inferred from homology"/>
<sequence length="346" mass="36878">MASSFLFRRVAQQTARTGRVQWAPRFYSTGKPNPYGSSSSSSSFAATLAIVGAAGTGVVAYNLLSNDSLKTVYADSAASFSSSWPWGATNDNNNLDDGTAKFTYHVSKTVTKSVTTTDLDGTSTTTTASATASKSMERDVPATFAMNWWGWWPFGGGGDATAKTDGATETAPAPAPRDLSRANVYFNIAINNEPKGRIVFKLFDDLVPKTAKNFRELATGEHGFGYAGSGFHRIIPNFMIQGGDFTNHNGTGGKSIYGPRFPDENFALKHSKPGLLSMANAGPNTNGSQFFITTVVTPWLDGRHTVFGEVVEGMELVKEIESVGSGSGRPSKKVTISECGVLDQVD</sequence>
<dbReference type="Pfam" id="PF00160">
    <property type="entry name" value="Pro_isomerase"/>
    <property type="match status" value="1"/>
</dbReference>
<dbReference type="RefSeq" id="XP_001840112.1">
    <property type="nucleotide sequence ID" value="XM_001840060.1"/>
</dbReference>
<protein>
    <recommendedName>
        <fullName evidence="3">Peptidyl-prolyl cis-trans isomerase</fullName>
        <ecNumber evidence="2">5.2.1.8</ecNumber>
    </recommendedName>
    <alternativeName>
        <fullName evidence="9">Cyclophilin</fullName>
    </alternativeName>
    <alternativeName>
        <fullName evidence="8">Cyclosporin A-binding protein</fullName>
    </alternativeName>
    <alternativeName>
        <fullName evidence="6">Rotamase</fullName>
    </alternativeName>
</protein>
<dbReference type="FunFam" id="2.40.100.10:FF:000013">
    <property type="entry name" value="Peptidyl-prolyl cis-trans isomerase"/>
    <property type="match status" value="1"/>
</dbReference>
<name>A8PB71_COPC7</name>
<comment type="catalytic activity">
    <reaction evidence="1">
        <text>[protein]-peptidylproline (omega=180) = [protein]-peptidylproline (omega=0)</text>
        <dbReference type="Rhea" id="RHEA:16237"/>
        <dbReference type="Rhea" id="RHEA-COMP:10747"/>
        <dbReference type="Rhea" id="RHEA-COMP:10748"/>
        <dbReference type="ChEBI" id="CHEBI:83833"/>
        <dbReference type="ChEBI" id="CHEBI:83834"/>
        <dbReference type="EC" id="5.2.1.8"/>
    </reaction>
</comment>
<evidence type="ECO:0000256" key="5">
    <source>
        <dbReference type="ARBA" id="ARBA00023235"/>
    </source>
</evidence>
<dbReference type="GO" id="GO:0016018">
    <property type="term" value="F:cyclosporin A binding"/>
    <property type="evidence" value="ECO:0007669"/>
    <property type="project" value="TreeGrafter"/>
</dbReference>
<evidence type="ECO:0000256" key="9">
    <source>
        <dbReference type="ARBA" id="ARBA00081826"/>
    </source>
</evidence>
<dbReference type="InterPro" id="IPR002130">
    <property type="entry name" value="Cyclophilin-type_PPIase_dom"/>
</dbReference>
<dbReference type="STRING" id="240176.A8PB71"/>
<dbReference type="Proteomes" id="UP000001861">
    <property type="component" value="Unassembled WGS sequence"/>
</dbReference>
<organism evidence="11 12">
    <name type="scientific">Coprinopsis cinerea (strain Okayama-7 / 130 / ATCC MYA-4618 / FGSC 9003)</name>
    <name type="common">Inky cap fungus</name>
    <name type="synonym">Hormographiella aspergillata</name>
    <dbReference type="NCBI Taxonomy" id="240176"/>
    <lineage>
        <taxon>Eukaryota</taxon>
        <taxon>Fungi</taxon>
        <taxon>Dikarya</taxon>
        <taxon>Basidiomycota</taxon>
        <taxon>Agaricomycotina</taxon>
        <taxon>Agaricomycetes</taxon>
        <taxon>Agaricomycetidae</taxon>
        <taxon>Agaricales</taxon>
        <taxon>Agaricineae</taxon>
        <taxon>Psathyrellaceae</taxon>
        <taxon>Coprinopsis</taxon>
    </lineage>
</organism>
<gene>
    <name evidence="11" type="ORF">CC1G_02575</name>
</gene>
<dbReference type="PANTHER" id="PTHR11071">
    <property type="entry name" value="PEPTIDYL-PROLYL CIS-TRANS ISOMERASE"/>
    <property type="match status" value="1"/>
</dbReference>
<reference evidence="11 12" key="1">
    <citation type="journal article" date="2010" name="Proc. Natl. Acad. Sci. U.S.A.">
        <title>Insights into evolution of multicellular fungi from the assembled chromosomes of the mushroom Coprinopsis cinerea (Coprinus cinereus).</title>
        <authorList>
            <person name="Stajich J.E."/>
            <person name="Wilke S.K."/>
            <person name="Ahren D."/>
            <person name="Au C.H."/>
            <person name="Birren B.W."/>
            <person name="Borodovsky M."/>
            <person name="Burns C."/>
            <person name="Canback B."/>
            <person name="Casselton L.A."/>
            <person name="Cheng C.K."/>
            <person name="Deng J."/>
            <person name="Dietrich F.S."/>
            <person name="Fargo D.C."/>
            <person name="Farman M.L."/>
            <person name="Gathman A.C."/>
            <person name="Goldberg J."/>
            <person name="Guigo R."/>
            <person name="Hoegger P.J."/>
            <person name="Hooker J.B."/>
            <person name="Huggins A."/>
            <person name="James T.Y."/>
            <person name="Kamada T."/>
            <person name="Kilaru S."/>
            <person name="Kodira C."/>
            <person name="Kues U."/>
            <person name="Kupfer D."/>
            <person name="Kwan H.S."/>
            <person name="Lomsadze A."/>
            <person name="Li W."/>
            <person name="Lilly W.W."/>
            <person name="Ma L.J."/>
            <person name="Mackey A.J."/>
            <person name="Manning G."/>
            <person name="Martin F."/>
            <person name="Muraguchi H."/>
            <person name="Natvig D.O."/>
            <person name="Palmerini H."/>
            <person name="Ramesh M.A."/>
            <person name="Rehmeyer C.J."/>
            <person name="Roe B.A."/>
            <person name="Shenoy N."/>
            <person name="Stanke M."/>
            <person name="Ter-Hovhannisyan V."/>
            <person name="Tunlid A."/>
            <person name="Velagapudi R."/>
            <person name="Vision T.J."/>
            <person name="Zeng Q."/>
            <person name="Zolan M.E."/>
            <person name="Pukkila P.J."/>
        </authorList>
    </citation>
    <scope>NUCLEOTIDE SEQUENCE [LARGE SCALE GENOMIC DNA]</scope>
    <source>
        <strain evidence="12">Okayama-7 / 130 / ATCC MYA-4618 / FGSC 9003</strain>
    </source>
</reference>
<dbReference type="InterPro" id="IPR029000">
    <property type="entry name" value="Cyclophilin-like_dom_sf"/>
</dbReference>
<evidence type="ECO:0000256" key="6">
    <source>
        <dbReference type="ARBA" id="ARBA00029569"/>
    </source>
</evidence>
<dbReference type="EC" id="5.2.1.8" evidence="2"/>
<accession>A8PB71</accession>
<evidence type="ECO:0000313" key="12">
    <source>
        <dbReference type="Proteomes" id="UP000001861"/>
    </source>
</evidence>
<dbReference type="OrthoDB" id="193499at2759"/>
<dbReference type="SUPFAM" id="SSF50891">
    <property type="entry name" value="Cyclophilin-like"/>
    <property type="match status" value="1"/>
</dbReference>
<dbReference type="PRINTS" id="PR00153">
    <property type="entry name" value="CSAPPISMRASE"/>
</dbReference>